<dbReference type="InterPro" id="IPR051906">
    <property type="entry name" value="TolC-like"/>
</dbReference>
<dbReference type="RefSeq" id="WP_077920607.1">
    <property type="nucleotide sequence ID" value="NZ_SBLB01000001.1"/>
</dbReference>
<accession>A0A4Q2UW57</accession>
<keyword evidence="7" id="KW-0998">Cell outer membrane</keyword>
<evidence type="ECO:0000256" key="1">
    <source>
        <dbReference type="ARBA" id="ARBA00004442"/>
    </source>
</evidence>
<evidence type="ECO:0000256" key="8">
    <source>
        <dbReference type="SAM" id="SignalP"/>
    </source>
</evidence>
<dbReference type="PANTHER" id="PTHR30026">
    <property type="entry name" value="OUTER MEMBRANE PROTEIN TOLC"/>
    <property type="match status" value="1"/>
</dbReference>
<dbReference type="Pfam" id="PF02321">
    <property type="entry name" value="OEP"/>
    <property type="match status" value="1"/>
</dbReference>
<dbReference type="GO" id="GO:0009279">
    <property type="term" value="C:cell outer membrane"/>
    <property type="evidence" value="ECO:0007669"/>
    <property type="project" value="UniProtKB-SubCell"/>
</dbReference>
<evidence type="ECO:0000256" key="7">
    <source>
        <dbReference type="ARBA" id="ARBA00023237"/>
    </source>
</evidence>
<feature type="chain" id="PRO_5020931404" description="TolC family protein" evidence="8">
    <location>
        <begin position="25"/>
        <end position="250"/>
    </location>
</feature>
<evidence type="ECO:0000256" key="3">
    <source>
        <dbReference type="ARBA" id="ARBA00022448"/>
    </source>
</evidence>
<dbReference type="AlphaFoldDB" id="A0A4Q2UW57"/>
<organism evidence="9 10">
    <name type="scientific">Spirosoma sordidisoli</name>
    <dbReference type="NCBI Taxonomy" id="2502893"/>
    <lineage>
        <taxon>Bacteria</taxon>
        <taxon>Pseudomonadati</taxon>
        <taxon>Bacteroidota</taxon>
        <taxon>Cytophagia</taxon>
        <taxon>Cytophagales</taxon>
        <taxon>Cytophagaceae</taxon>
        <taxon>Spirosoma</taxon>
    </lineage>
</organism>
<evidence type="ECO:0008006" key="11">
    <source>
        <dbReference type="Google" id="ProtNLM"/>
    </source>
</evidence>
<evidence type="ECO:0000256" key="4">
    <source>
        <dbReference type="ARBA" id="ARBA00022452"/>
    </source>
</evidence>
<evidence type="ECO:0000313" key="10">
    <source>
        <dbReference type="Proteomes" id="UP000290407"/>
    </source>
</evidence>
<keyword evidence="8" id="KW-0732">Signal</keyword>
<evidence type="ECO:0000256" key="6">
    <source>
        <dbReference type="ARBA" id="ARBA00023136"/>
    </source>
</evidence>
<keyword evidence="3" id="KW-0813">Transport</keyword>
<dbReference type="GO" id="GO:0015288">
    <property type="term" value="F:porin activity"/>
    <property type="evidence" value="ECO:0007669"/>
    <property type="project" value="TreeGrafter"/>
</dbReference>
<evidence type="ECO:0000313" key="9">
    <source>
        <dbReference type="EMBL" id="RYC72080.1"/>
    </source>
</evidence>
<sequence length="250" mass="27369">MKLLLVVCLLTMTLGLVPCPRVYAAATTTDSLQFDLDKDLVDQLLPLEQLYQLALQNSPVIREQKALLDVQVEANRLVRSSLLSGVSVSGGYSTGNQSLLATGGNAATAENIQVSNGYRAGVQAGISLGALLGYRARSRQEQAAYRSAVAKQDGIKLGLRREISQLYQTMLTNQKIVNAYIELEQKSLIAYQTAEIEWRKGRLNVDDYAGASTRYTETHIKTEIARGNLMNNLYELSALVGVDMGQLKAR</sequence>
<comment type="caution">
    <text evidence="9">The sequence shown here is derived from an EMBL/GenBank/DDBJ whole genome shotgun (WGS) entry which is preliminary data.</text>
</comment>
<protein>
    <recommendedName>
        <fullName evidence="11">TolC family protein</fullName>
    </recommendedName>
</protein>
<evidence type="ECO:0000256" key="5">
    <source>
        <dbReference type="ARBA" id="ARBA00022692"/>
    </source>
</evidence>
<keyword evidence="5" id="KW-0812">Transmembrane</keyword>
<keyword evidence="10" id="KW-1185">Reference proteome</keyword>
<keyword evidence="4" id="KW-1134">Transmembrane beta strand</keyword>
<dbReference type="GO" id="GO:0015562">
    <property type="term" value="F:efflux transmembrane transporter activity"/>
    <property type="evidence" value="ECO:0007669"/>
    <property type="project" value="InterPro"/>
</dbReference>
<dbReference type="Gene3D" id="1.20.1600.10">
    <property type="entry name" value="Outer membrane efflux proteins (OEP)"/>
    <property type="match status" value="1"/>
</dbReference>
<dbReference type="GO" id="GO:1990281">
    <property type="term" value="C:efflux pump complex"/>
    <property type="evidence" value="ECO:0007669"/>
    <property type="project" value="TreeGrafter"/>
</dbReference>
<dbReference type="Proteomes" id="UP000290407">
    <property type="component" value="Unassembled WGS sequence"/>
</dbReference>
<name>A0A4Q2UW57_9BACT</name>
<gene>
    <name evidence="9" type="ORF">EQG79_08170</name>
</gene>
<proteinExistence type="inferred from homology"/>
<dbReference type="InterPro" id="IPR003423">
    <property type="entry name" value="OMP_efflux"/>
</dbReference>
<comment type="similarity">
    <text evidence="2">Belongs to the outer membrane factor (OMF) (TC 1.B.17) family.</text>
</comment>
<keyword evidence="6" id="KW-0472">Membrane</keyword>
<dbReference type="SUPFAM" id="SSF56954">
    <property type="entry name" value="Outer membrane efflux proteins (OEP)"/>
    <property type="match status" value="1"/>
</dbReference>
<evidence type="ECO:0000256" key="2">
    <source>
        <dbReference type="ARBA" id="ARBA00007613"/>
    </source>
</evidence>
<comment type="subcellular location">
    <subcellularLocation>
        <location evidence="1">Cell outer membrane</location>
    </subcellularLocation>
</comment>
<dbReference type="EMBL" id="SBLB01000001">
    <property type="protein sequence ID" value="RYC72080.1"/>
    <property type="molecule type" value="Genomic_DNA"/>
</dbReference>
<reference evidence="9 10" key="1">
    <citation type="submission" date="2019-01" db="EMBL/GenBank/DDBJ databases">
        <title>Spirosoma flava sp. nov., a propanil-degrading bacterium isolated from herbicide-contaminated soil.</title>
        <authorList>
            <person name="Zhang L."/>
            <person name="Jiang J.-D."/>
        </authorList>
    </citation>
    <scope>NUCLEOTIDE SEQUENCE [LARGE SCALE GENOMIC DNA]</scope>
    <source>
        <strain evidence="9 10">TY50</strain>
    </source>
</reference>
<feature type="signal peptide" evidence="8">
    <location>
        <begin position="1"/>
        <end position="24"/>
    </location>
</feature>
<dbReference type="PANTHER" id="PTHR30026:SF20">
    <property type="entry name" value="OUTER MEMBRANE PROTEIN TOLC"/>
    <property type="match status" value="1"/>
</dbReference>